<dbReference type="InterPro" id="IPR036097">
    <property type="entry name" value="HisK_dim/P_sf"/>
</dbReference>
<evidence type="ECO:0000256" key="2">
    <source>
        <dbReference type="ARBA" id="ARBA00012438"/>
    </source>
</evidence>
<organism evidence="8 9">
    <name type="scientific">Nisaea acidiphila</name>
    <dbReference type="NCBI Taxonomy" id="1862145"/>
    <lineage>
        <taxon>Bacteria</taxon>
        <taxon>Pseudomonadati</taxon>
        <taxon>Pseudomonadota</taxon>
        <taxon>Alphaproteobacteria</taxon>
        <taxon>Rhodospirillales</taxon>
        <taxon>Thalassobaculaceae</taxon>
        <taxon>Nisaea</taxon>
    </lineage>
</organism>
<dbReference type="InterPro" id="IPR036890">
    <property type="entry name" value="HATPase_C_sf"/>
</dbReference>
<dbReference type="GO" id="GO:0000155">
    <property type="term" value="F:phosphorelay sensor kinase activity"/>
    <property type="evidence" value="ECO:0007669"/>
    <property type="project" value="InterPro"/>
</dbReference>
<comment type="catalytic activity">
    <reaction evidence="1">
        <text>ATP + protein L-histidine = ADP + protein N-phospho-L-histidine.</text>
        <dbReference type="EC" id="2.7.13.3"/>
    </reaction>
</comment>
<dbReference type="RefSeq" id="WP_257770846.1">
    <property type="nucleotide sequence ID" value="NZ_CP102480.1"/>
</dbReference>
<feature type="chain" id="PRO_5039885788" description="histidine kinase" evidence="6">
    <location>
        <begin position="29"/>
        <end position="1062"/>
    </location>
</feature>
<dbReference type="Pfam" id="PF02518">
    <property type="entry name" value="HATPase_c"/>
    <property type="match status" value="1"/>
</dbReference>
<dbReference type="KEGG" id="naci:NUH88_06775"/>
<keyword evidence="5" id="KW-1133">Transmembrane helix</keyword>
<dbReference type="EC" id="2.7.13.3" evidence="2"/>
<dbReference type="Gene3D" id="3.40.190.10">
    <property type="entry name" value="Periplasmic binding protein-like II"/>
    <property type="match status" value="6"/>
</dbReference>
<dbReference type="InterPro" id="IPR005467">
    <property type="entry name" value="His_kinase_dom"/>
</dbReference>
<evidence type="ECO:0000256" key="6">
    <source>
        <dbReference type="SAM" id="SignalP"/>
    </source>
</evidence>
<dbReference type="PRINTS" id="PR00344">
    <property type="entry name" value="BCTRLSENSOR"/>
</dbReference>
<gene>
    <name evidence="8" type="ORF">NUH88_06775</name>
</gene>
<dbReference type="SMART" id="SM00388">
    <property type="entry name" value="HisKA"/>
    <property type="match status" value="1"/>
</dbReference>
<dbReference type="SUPFAM" id="SSF47384">
    <property type="entry name" value="Homodimeric domain of signal transducing histidine kinase"/>
    <property type="match status" value="1"/>
</dbReference>
<dbReference type="Proteomes" id="UP001060336">
    <property type="component" value="Chromosome"/>
</dbReference>
<dbReference type="InterPro" id="IPR003594">
    <property type="entry name" value="HATPase_dom"/>
</dbReference>
<dbReference type="Gene3D" id="3.30.565.10">
    <property type="entry name" value="Histidine kinase-like ATPase, C-terminal domain"/>
    <property type="match status" value="1"/>
</dbReference>
<proteinExistence type="predicted"/>
<dbReference type="SUPFAM" id="SSF55874">
    <property type="entry name" value="ATPase domain of HSP90 chaperone/DNA topoisomerase II/histidine kinase"/>
    <property type="match status" value="1"/>
</dbReference>
<dbReference type="Pfam" id="PF00512">
    <property type="entry name" value="HisKA"/>
    <property type="match status" value="1"/>
</dbReference>
<keyword evidence="4 6" id="KW-0732">Signal</keyword>
<dbReference type="InterPro" id="IPR004358">
    <property type="entry name" value="Sig_transdc_His_kin-like_C"/>
</dbReference>
<dbReference type="InterPro" id="IPR003661">
    <property type="entry name" value="HisK_dim/P_dom"/>
</dbReference>
<dbReference type="PROSITE" id="PS50109">
    <property type="entry name" value="HIS_KIN"/>
    <property type="match status" value="1"/>
</dbReference>
<keyword evidence="5" id="KW-0812">Transmembrane</keyword>
<dbReference type="SMART" id="SM00062">
    <property type="entry name" value="PBPb"/>
    <property type="match status" value="3"/>
</dbReference>
<name>A0A9J7AY85_9PROT</name>
<protein>
    <recommendedName>
        <fullName evidence="2">histidine kinase</fullName>
        <ecNumber evidence="2">2.7.13.3</ecNumber>
    </recommendedName>
</protein>
<keyword evidence="5" id="KW-0472">Membrane</keyword>
<evidence type="ECO:0000313" key="9">
    <source>
        <dbReference type="Proteomes" id="UP001060336"/>
    </source>
</evidence>
<evidence type="ECO:0000256" key="3">
    <source>
        <dbReference type="ARBA" id="ARBA00022553"/>
    </source>
</evidence>
<dbReference type="PANTHER" id="PTHR35936">
    <property type="entry name" value="MEMBRANE-BOUND LYTIC MUREIN TRANSGLYCOSYLASE F"/>
    <property type="match status" value="1"/>
</dbReference>
<evidence type="ECO:0000259" key="7">
    <source>
        <dbReference type="PROSITE" id="PS50109"/>
    </source>
</evidence>
<evidence type="ECO:0000256" key="4">
    <source>
        <dbReference type="ARBA" id="ARBA00022729"/>
    </source>
</evidence>
<dbReference type="Gene3D" id="1.10.287.130">
    <property type="match status" value="1"/>
</dbReference>
<dbReference type="Pfam" id="PF00497">
    <property type="entry name" value="SBP_bac_3"/>
    <property type="match status" value="3"/>
</dbReference>
<keyword evidence="3" id="KW-0597">Phosphoprotein</keyword>
<feature type="transmembrane region" description="Helical" evidence="5">
    <location>
        <begin position="770"/>
        <end position="793"/>
    </location>
</feature>
<feature type="signal peptide" evidence="6">
    <location>
        <begin position="1"/>
        <end position="28"/>
    </location>
</feature>
<reference evidence="8" key="1">
    <citation type="submission" date="2022-08" db="EMBL/GenBank/DDBJ databases">
        <title>Nisaea acidiphila sp. nov., isolated from a marine algal debris and emended description of the genus Nisaea Urios et al. 2008.</title>
        <authorList>
            <person name="Kwon K."/>
        </authorList>
    </citation>
    <scope>NUCLEOTIDE SEQUENCE</scope>
    <source>
        <strain evidence="8">MEBiC11861</strain>
    </source>
</reference>
<evidence type="ECO:0000256" key="1">
    <source>
        <dbReference type="ARBA" id="ARBA00000085"/>
    </source>
</evidence>
<dbReference type="CDD" id="cd00082">
    <property type="entry name" value="HisKA"/>
    <property type="match status" value="1"/>
</dbReference>
<dbReference type="SUPFAM" id="SSF53850">
    <property type="entry name" value="Periplasmic binding protein-like II"/>
    <property type="match status" value="3"/>
</dbReference>
<accession>A0A9J7AY85</accession>
<dbReference type="InterPro" id="IPR001638">
    <property type="entry name" value="Solute-binding_3/MltF_N"/>
</dbReference>
<dbReference type="AlphaFoldDB" id="A0A9J7AY85"/>
<evidence type="ECO:0000256" key="5">
    <source>
        <dbReference type="SAM" id="Phobius"/>
    </source>
</evidence>
<sequence length="1062" mass="116481">MISLARSLTALAVIAAALCLLSPVDGNAQGTGAAIDIGLTAEERAWIASNPEVSVAYDPFYAPYSFIGTKGAITGLAPELFTRIAELTGLKFSAAPVRDWQDILDKARARKIDVVATIVETEERGKFLSFTTAFLPTPLVIMARTGDYGILGPDTLSGKTVALVRGYSSTDRVLYDHPDIITRYVDSPLEALQDVSVGRADAYVGVVGVNAYLARHHGLANLRIASEYELESSIQGFGVRPDRPLLRSILQKAIESFGDIEQTEAYRRWVPLLQTVVEETSSTPFELTQGEEQWLRDHGPIRIGTNVNWAPMDYTDANGTPEGIGAGFIRAVDRRLGGVIEIVPGPWPEIYAAAEAGELDGVAGISPTAERERIFRFTEPYIRIPHVIFAPVDMQRLPSLDALWDKRVAIEEGFFLGKLIERRFPKAEILRYGSTNEALTAVSKGEADAYVGNRAVANYAIHALLIGNLKEHGTISETSSVNAFGFPRQNEKLRDIFQKALDSITVRERRSISGAWVAPEREQVPFTLTPAEREWLLRHPTIRVAGDREYAPIEFIGEDGTYQGLAPDYLRKLSELLDVNFVYDTKSDWDEALRKLENRELDIASAAAATDSRRRYADFTAPYLRLPVMIFGRRGGFFAADLGDLENRTVAVVRGYAATEYLLEQHPEISFVPVSTVAAGAELLLSGHVDAYVGSILTTSHAIREDGMNALMVTGKTPFSVNLSIAVRKDWPIFTNILRRAINHLSSAERTAIVNKWIGLRIKEPLDFRLMLQISLAAFIVLALAAAGIWTLWRRTRAQAAELVQRNEALAEESRSRLAAQHIAERTNLEKDHLLANVSHELRTPLNAIVGYTELLFAKFAKEPTGGKISEYLSALKMAGGQLQTIVQDLLEMTVKPGDVELREESVPLDKLFSNVKSLLDVADGPDSPIVSWPDPLPFVVTGDMQRLSQVLLNLLGNALKFSPPGSEITVSTQLQSDGDLEIRVKDRGIGIAPELLDEVMAPFVRGEDPFVRASQGSGLGLSISKSFIEAHGGALGLESMKGRGTTAVIRLPKSRVARIAA</sequence>
<dbReference type="SMART" id="SM00387">
    <property type="entry name" value="HATPase_c"/>
    <property type="match status" value="1"/>
</dbReference>
<keyword evidence="9" id="KW-1185">Reference proteome</keyword>
<evidence type="ECO:0000313" key="8">
    <source>
        <dbReference type="EMBL" id="UUX51393.1"/>
    </source>
</evidence>
<dbReference type="EMBL" id="CP102480">
    <property type="protein sequence ID" value="UUX51393.1"/>
    <property type="molecule type" value="Genomic_DNA"/>
</dbReference>
<dbReference type="PANTHER" id="PTHR35936:SF19">
    <property type="entry name" value="AMINO-ACID-BINDING PROTEIN YXEM-RELATED"/>
    <property type="match status" value="1"/>
</dbReference>
<feature type="domain" description="Histidine kinase" evidence="7">
    <location>
        <begin position="837"/>
        <end position="1056"/>
    </location>
</feature>
<dbReference type="CDD" id="cd01007">
    <property type="entry name" value="PBP2_BvgS_HisK_like"/>
    <property type="match status" value="3"/>
</dbReference>